<organism evidence="1 2">
    <name type="scientific">Pangasianodon gigas</name>
    <name type="common">Mekong giant catfish</name>
    <name type="synonym">Pangasius gigas</name>
    <dbReference type="NCBI Taxonomy" id="30993"/>
    <lineage>
        <taxon>Eukaryota</taxon>
        <taxon>Metazoa</taxon>
        <taxon>Chordata</taxon>
        <taxon>Craniata</taxon>
        <taxon>Vertebrata</taxon>
        <taxon>Euteleostomi</taxon>
        <taxon>Actinopterygii</taxon>
        <taxon>Neopterygii</taxon>
        <taxon>Teleostei</taxon>
        <taxon>Ostariophysi</taxon>
        <taxon>Siluriformes</taxon>
        <taxon>Pangasiidae</taxon>
        <taxon>Pangasianodon</taxon>
    </lineage>
</organism>
<evidence type="ECO:0000313" key="2">
    <source>
        <dbReference type="Proteomes" id="UP000829447"/>
    </source>
</evidence>
<dbReference type="EMBL" id="CM040469">
    <property type="protein sequence ID" value="MCI4387109.1"/>
    <property type="molecule type" value="Genomic_DNA"/>
</dbReference>
<accession>A0ACC5X7R2</accession>
<keyword evidence="2" id="KW-1185">Reference proteome</keyword>
<proteinExistence type="predicted"/>
<comment type="caution">
    <text evidence="1">The sequence shown here is derived from an EMBL/GenBank/DDBJ whole genome shotgun (WGS) entry which is preliminary data.</text>
</comment>
<dbReference type="Proteomes" id="UP000829447">
    <property type="component" value="Linkage Group LG16"/>
</dbReference>
<name>A0ACC5X7R2_PANGG</name>
<reference evidence="1 2" key="1">
    <citation type="journal article" date="2022" name="bioRxiv">
        <title>An ancient truncated duplication of the anti-Mullerian hormone receptor type 2 gene is a potential conserved master sex determinant in the Pangasiidae catfish family.</title>
        <authorList>
            <person name="Wen M."/>
            <person name="Pan Q."/>
            <person name="Jouanno E."/>
            <person name="Montfort J."/>
            <person name="Zahm M."/>
            <person name="Cabau C."/>
            <person name="Klopp C."/>
            <person name="Iampietro C."/>
            <person name="Roques C."/>
            <person name="Bouchez O."/>
            <person name="Castinel A."/>
            <person name="Donnadieu C."/>
            <person name="Parrinello H."/>
            <person name="Poncet C."/>
            <person name="Belmonte E."/>
            <person name="Gautier V."/>
            <person name="Avarre J.-C."/>
            <person name="Dugue R."/>
            <person name="Gustiano R."/>
            <person name="Ha T.T.T."/>
            <person name="Campet M."/>
            <person name="Sriphairoj K."/>
            <person name="Ribolli J."/>
            <person name="de Almeida F.L."/>
            <person name="Desvignes T."/>
            <person name="Postlethwait J.H."/>
            <person name="Bucao C.F."/>
            <person name="Robinson-Rechavi M."/>
            <person name="Bobe J."/>
            <person name="Herpin A."/>
            <person name="Guiguen Y."/>
        </authorList>
    </citation>
    <scope>NUCLEOTIDE SEQUENCE [LARGE SCALE GENOMIC DNA]</scope>
    <source>
        <strain evidence="1">YG-Dec2019</strain>
    </source>
</reference>
<gene>
    <name evidence="1" type="ORF">PGIGA_G00070290</name>
</gene>
<protein>
    <submittedName>
        <fullName evidence="1">Uncharacterized protein</fullName>
    </submittedName>
</protein>
<sequence>MVTTLRLSVTIGNADARPRLKHVRYAVTPKLQSLIVWSKESQGRVCERQCVCVCVFGRVEDRCIFSPICHKDVKLDKAEARH</sequence>
<evidence type="ECO:0000313" key="1">
    <source>
        <dbReference type="EMBL" id="MCI4387109.1"/>
    </source>
</evidence>